<dbReference type="InterPro" id="IPR012337">
    <property type="entry name" value="RNaseH-like_sf"/>
</dbReference>
<sequence length="387" mass="45463">MGNTSEKRKSYHAEFKEMVVELYQTGTPVKQICSEYGLSETTIYKWIRKQKPVKLDDGSSFTPEEFLNLQKELHRLKEENEILKKGYGHIRKEVDQTTVISMIDEIRAKHHYDLKTMCTVLGVPRSTYYQSKQKKESKTKRENRELTDRIRKIHTESKQRYGAPKIRHMLEKEGLKVSLKRVQRLMKAAGIYSIIRKKYRPHSNKGKMEEHDNLLNQDFSTTTINEKWVTDITYIHTLRDGWCYLASVMDLHSRKIVGYAFDRHMTTELALKAVENAYQAQRPGPGLILHSDLGSQYTSEKFAEYMEKKQFKHSFSKKGCPYDNACIESFHAILKKEEIYRVNYLNFQAARRALFEFIEGWYNRKRIHSCLGYMTPQETEDSIKGAA</sequence>
<accession>A0AAW7CM44</accession>
<dbReference type="InterPro" id="IPR002514">
    <property type="entry name" value="Transposase_8"/>
</dbReference>
<comment type="caution">
    <text evidence="4">The sequence shown here is derived from an EMBL/GenBank/DDBJ whole genome shotgun (WGS) entry which is preliminary data.</text>
</comment>
<dbReference type="Gene3D" id="1.10.10.60">
    <property type="entry name" value="Homeodomain-like"/>
    <property type="match status" value="1"/>
</dbReference>
<protein>
    <submittedName>
        <fullName evidence="4">IS3 family transposase</fullName>
    </submittedName>
</protein>
<dbReference type="Proteomes" id="UP001223084">
    <property type="component" value="Unassembled WGS sequence"/>
</dbReference>
<gene>
    <name evidence="3" type="ORF">QN341_13095</name>
    <name evidence="4" type="ORF">QN341_13675</name>
</gene>
<dbReference type="Pfam" id="PF13276">
    <property type="entry name" value="HTH_21"/>
    <property type="match status" value="1"/>
</dbReference>
<dbReference type="NCBIfam" id="NF033516">
    <property type="entry name" value="transpos_IS3"/>
    <property type="match status" value="1"/>
</dbReference>
<dbReference type="InterPro" id="IPR001584">
    <property type="entry name" value="Integrase_cat-core"/>
</dbReference>
<dbReference type="GO" id="GO:0006313">
    <property type="term" value="P:DNA transposition"/>
    <property type="evidence" value="ECO:0007669"/>
    <property type="project" value="InterPro"/>
</dbReference>
<dbReference type="InterPro" id="IPR048020">
    <property type="entry name" value="Transpos_IS3"/>
</dbReference>
<evidence type="ECO:0000313" key="3">
    <source>
        <dbReference type="EMBL" id="MDL5041950.1"/>
    </source>
</evidence>
<reference evidence="4" key="1">
    <citation type="submission" date="2023-06" db="EMBL/GenBank/DDBJ databases">
        <title>Probiogenomic evaluation and L lactic producing Weizmannia coaggulans BKMTCR2-2 from tree bark.</title>
        <authorList>
            <person name="Mahittikon J."/>
            <person name="Tanasupawat S."/>
        </authorList>
    </citation>
    <scope>NUCLEOTIDE SEQUENCE</scope>
    <source>
        <strain evidence="4">BKMTCR2-2</strain>
    </source>
</reference>
<dbReference type="InterPro" id="IPR036397">
    <property type="entry name" value="RNaseH_sf"/>
</dbReference>
<dbReference type="Gene3D" id="3.30.420.10">
    <property type="entry name" value="Ribonuclease H-like superfamily/Ribonuclease H"/>
    <property type="match status" value="1"/>
</dbReference>
<organism evidence="4 5">
    <name type="scientific">Heyndrickxia coagulans</name>
    <name type="common">Weizmannia coagulans</name>
    <dbReference type="NCBI Taxonomy" id="1398"/>
    <lineage>
        <taxon>Bacteria</taxon>
        <taxon>Bacillati</taxon>
        <taxon>Bacillota</taxon>
        <taxon>Bacilli</taxon>
        <taxon>Bacillales</taxon>
        <taxon>Bacillaceae</taxon>
        <taxon>Heyndrickxia</taxon>
    </lineage>
</organism>
<dbReference type="Pfam" id="PF01527">
    <property type="entry name" value="HTH_Tnp_1"/>
    <property type="match status" value="1"/>
</dbReference>
<dbReference type="InterPro" id="IPR009057">
    <property type="entry name" value="Homeodomain-like_sf"/>
</dbReference>
<dbReference type="InterPro" id="IPR025948">
    <property type="entry name" value="HTH-like_dom"/>
</dbReference>
<dbReference type="Pfam" id="PF00665">
    <property type="entry name" value="rve"/>
    <property type="match status" value="1"/>
</dbReference>
<name>A0AAW7CM44_HEYCO</name>
<dbReference type="Pfam" id="PF13333">
    <property type="entry name" value="rve_2"/>
    <property type="match status" value="1"/>
</dbReference>
<dbReference type="EMBL" id="JASUZX010000002">
    <property type="protein sequence ID" value="MDL5042056.1"/>
    <property type="molecule type" value="Genomic_DNA"/>
</dbReference>
<dbReference type="EMBL" id="JASUZX010000002">
    <property type="protein sequence ID" value="MDL5041950.1"/>
    <property type="molecule type" value="Genomic_DNA"/>
</dbReference>
<dbReference type="GO" id="GO:0003677">
    <property type="term" value="F:DNA binding"/>
    <property type="evidence" value="ECO:0007669"/>
    <property type="project" value="InterPro"/>
</dbReference>
<evidence type="ECO:0000259" key="2">
    <source>
        <dbReference type="PROSITE" id="PS50994"/>
    </source>
</evidence>
<evidence type="ECO:0000256" key="1">
    <source>
        <dbReference type="ARBA" id="ARBA00002286"/>
    </source>
</evidence>
<comment type="function">
    <text evidence="1">Involved in the transposition of the insertion sequence.</text>
</comment>
<dbReference type="SUPFAM" id="SSF53098">
    <property type="entry name" value="Ribonuclease H-like"/>
    <property type="match status" value="1"/>
</dbReference>
<evidence type="ECO:0000313" key="5">
    <source>
        <dbReference type="Proteomes" id="UP001223084"/>
    </source>
</evidence>
<dbReference type="GO" id="GO:0015074">
    <property type="term" value="P:DNA integration"/>
    <property type="evidence" value="ECO:0007669"/>
    <property type="project" value="InterPro"/>
</dbReference>
<feature type="domain" description="Integrase catalytic" evidence="2">
    <location>
        <begin position="219"/>
        <end position="384"/>
    </location>
</feature>
<dbReference type="GO" id="GO:0004803">
    <property type="term" value="F:transposase activity"/>
    <property type="evidence" value="ECO:0007669"/>
    <property type="project" value="InterPro"/>
</dbReference>
<dbReference type="AlphaFoldDB" id="A0AAW7CM44"/>
<dbReference type="PANTHER" id="PTHR46889:SF7">
    <property type="entry name" value="TRANSPOSASE FOR INSERTION SEQUENCE ELEMENT IS904"/>
    <property type="match status" value="1"/>
</dbReference>
<proteinExistence type="predicted"/>
<dbReference type="SUPFAM" id="SSF46689">
    <property type="entry name" value="Homeodomain-like"/>
    <property type="match status" value="1"/>
</dbReference>
<dbReference type="InterPro" id="IPR050900">
    <property type="entry name" value="Transposase_IS3/IS150/IS904"/>
</dbReference>
<evidence type="ECO:0000313" key="4">
    <source>
        <dbReference type="EMBL" id="MDL5042056.1"/>
    </source>
</evidence>
<dbReference type="PANTHER" id="PTHR46889">
    <property type="entry name" value="TRANSPOSASE INSF FOR INSERTION SEQUENCE IS3B-RELATED"/>
    <property type="match status" value="1"/>
</dbReference>
<dbReference type="PROSITE" id="PS50994">
    <property type="entry name" value="INTEGRASE"/>
    <property type="match status" value="1"/>
</dbReference>